<dbReference type="SUPFAM" id="SSF48452">
    <property type="entry name" value="TPR-like"/>
    <property type="match status" value="1"/>
</dbReference>
<dbReference type="Gene3D" id="1.25.40.390">
    <property type="match status" value="1"/>
</dbReference>
<accession>A0ABV5HDI2</accession>
<sequence length="671" mass="76001">MKKYNKIVLYFGLFFFLAGSITSCTDYLDIKSGATGDPDDSYANFRNFQGFTEELYNCIPSFCNRDDNNFFNNGEEEMWQQNATTQNAWIWNVDLGNFRAWIGPGYGLGGSFLDATHTDQLGAPSGLSTDNNKKTKALWGGSWYGIRKANIGLANLDKMVDATQEEKDLIAGQLYFFRAWFHMQIISYWGGMPYIDQVLPSDQPLRLPRLTYQQTADKIGEDFKKAYDLLPGNWDDIAAGDATKGKNELRINKWMAIAYLGKNYLYAGSPLMNKASGGGEQYNAEYCKKAAEAFGILLNAAENGSCQYRLLPWGTNGTSYEQVYRTNGQGGRMPGSLNTGGVTYLEAIFRGPNYGGTGQSLDKEYLCAGVLQDRSWSQYPTANYVNYFGMNNGMPINSVNKADVDDAVSGYNTHYPWKNRDPRFYLNFGFDTRKMVNSTSTADAKKFTYANLYDGAKVGNYRSERNKGSNTGYLLMKFNPLGFNKYDNAYNNHQIHIPWMRLSDVYLMYSESIAMGHNNIHATATTCSLDAVAAINKVRNRVLLPNGNPLPGVNAAFLTSPEIFMSEVRRERAVELAYEGHRFNDLRRWLLLTKYPYNIKTGISFDRDIPETNDVTPTNVFLDKVNPENNKINNLKEYVVFERLYSDKHYWLPLKQADASIYLEFDQNPGW</sequence>
<evidence type="ECO:0000259" key="8">
    <source>
        <dbReference type="Pfam" id="PF14322"/>
    </source>
</evidence>
<keyword evidence="10" id="KW-1185">Reference proteome</keyword>
<feature type="signal peptide" evidence="6">
    <location>
        <begin position="1"/>
        <end position="24"/>
    </location>
</feature>
<evidence type="ECO:0000259" key="7">
    <source>
        <dbReference type="Pfam" id="PF07980"/>
    </source>
</evidence>
<dbReference type="Proteomes" id="UP001589562">
    <property type="component" value="Unassembled WGS sequence"/>
</dbReference>
<evidence type="ECO:0000256" key="4">
    <source>
        <dbReference type="ARBA" id="ARBA00023136"/>
    </source>
</evidence>
<dbReference type="InterPro" id="IPR011990">
    <property type="entry name" value="TPR-like_helical_dom_sf"/>
</dbReference>
<feature type="chain" id="PRO_5045965480" evidence="6">
    <location>
        <begin position="25"/>
        <end position="671"/>
    </location>
</feature>
<dbReference type="RefSeq" id="WP_278009787.1">
    <property type="nucleotide sequence ID" value="NZ_CP121112.1"/>
</dbReference>
<protein>
    <submittedName>
        <fullName evidence="9">RagB/SusD family nutrient uptake outer membrane protein</fullName>
    </submittedName>
</protein>
<comment type="subcellular location">
    <subcellularLocation>
        <location evidence="1">Cell outer membrane</location>
    </subcellularLocation>
</comment>
<evidence type="ECO:0000256" key="1">
    <source>
        <dbReference type="ARBA" id="ARBA00004442"/>
    </source>
</evidence>
<dbReference type="Pfam" id="PF07980">
    <property type="entry name" value="SusD_RagB"/>
    <property type="match status" value="1"/>
</dbReference>
<comment type="caution">
    <text evidence="9">The sequence shown here is derived from an EMBL/GenBank/DDBJ whole genome shotgun (WGS) entry which is preliminary data.</text>
</comment>
<evidence type="ECO:0000256" key="6">
    <source>
        <dbReference type="SAM" id="SignalP"/>
    </source>
</evidence>
<dbReference type="Pfam" id="PF14322">
    <property type="entry name" value="SusD-like_3"/>
    <property type="match status" value="1"/>
</dbReference>
<evidence type="ECO:0000313" key="10">
    <source>
        <dbReference type="Proteomes" id="UP001589562"/>
    </source>
</evidence>
<comment type="similarity">
    <text evidence="2">Belongs to the SusD family.</text>
</comment>
<name>A0ABV5HDI2_9FLAO</name>
<feature type="domain" description="RagB/SusD" evidence="7">
    <location>
        <begin position="375"/>
        <end position="671"/>
    </location>
</feature>
<evidence type="ECO:0000256" key="3">
    <source>
        <dbReference type="ARBA" id="ARBA00022729"/>
    </source>
</evidence>
<organism evidence="9 10">
    <name type="scientific">Flavobacterium gyeonganense</name>
    <dbReference type="NCBI Taxonomy" id="1310418"/>
    <lineage>
        <taxon>Bacteria</taxon>
        <taxon>Pseudomonadati</taxon>
        <taxon>Bacteroidota</taxon>
        <taxon>Flavobacteriia</taxon>
        <taxon>Flavobacteriales</taxon>
        <taxon>Flavobacteriaceae</taxon>
        <taxon>Flavobacterium</taxon>
    </lineage>
</organism>
<evidence type="ECO:0000256" key="5">
    <source>
        <dbReference type="ARBA" id="ARBA00023237"/>
    </source>
</evidence>
<keyword evidence="4" id="KW-0472">Membrane</keyword>
<dbReference type="InterPro" id="IPR033985">
    <property type="entry name" value="SusD-like_N"/>
</dbReference>
<reference evidence="9 10" key="1">
    <citation type="submission" date="2024-09" db="EMBL/GenBank/DDBJ databases">
        <authorList>
            <person name="Sun Q."/>
            <person name="Mori K."/>
        </authorList>
    </citation>
    <scope>NUCLEOTIDE SEQUENCE [LARGE SCALE GENOMIC DNA]</scope>
    <source>
        <strain evidence="9 10">CECT 8365</strain>
    </source>
</reference>
<dbReference type="EMBL" id="JBHMFE010000020">
    <property type="protein sequence ID" value="MFB9109975.1"/>
    <property type="molecule type" value="Genomic_DNA"/>
</dbReference>
<dbReference type="PROSITE" id="PS51257">
    <property type="entry name" value="PROKAR_LIPOPROTEIN"/>
    <property type="match status" value="1"/>
</dbReference>
<gene>
    <name evidence="9" type="ORF">ACFFVK_15405</name>
</gene>
<keyword evidence="5" id="KW-0998">Cell outer membrane</keyword>
<feature type="domain" description="SusD-like N-terminal" evidence="8">
    <location>
        <begin position="132"/>
        <end position="265"/>
    </location>
</feature>
<proteinExistence type="inferred from homology"/>
<evidence type="ECO:0000313" key="9">
    <source>
        <dbReference type="EMBL" id="MFB9109975.1"/>
    </source>
</evidence>
<keyword evidence="3 6" id="KW-0732">Signal</keyword>
<dbReference type="InterPro" id="IPR012944">
    <property type="entry name" value="SusD_RagB_dom"/>
</dbReference>
<evidence type="ECO:0000256" key="2">
    <source>
        <dbReference type="ARBA" id="ARBA00006275"/>
    </source>
</evidence>